<accession>A0A7W9UMT8</accession>
<dbReference type="AlphaFoldDB" id="A0A7W9UMT8"/>
<proteinExistence type="predicted"/>
<name>A0A7W9UMT8_9NOCA</name>
<sequence length="110" mass="12415">MAWTRTYSCANPGCAYPFHYSPVCPYPYGPRPLTEADKRAFAAYSKMAAAGDFDLRRTPSYMRKRHFMRQYRAEVRAARGLSDPGHGWLLVLAPVALLLVLVMAALLLYV</sequence>
<keyword evidence="1" id="KW-1133">Transmembrane helix</keyword>
<keyword evidence="3" id="KW-1185">Reference proteome</keyword>
<organism evidence="2 3">
    <name type="scientific">Nocardia transvalensis</name>
    <dbReference type="NCBI Taxonomy" id="37333"/>
    <lineage>
        <taxon>Bacteria</taxon>
        <taxon>Bacillati</taxon>
        <taxon>Actinomycetota</taxon>
        <taxon>Actinomycetes</taxon>
        <taxon>Mycobacteriales</taxon>
        <taxon>Nocardiaceae</taxon>
        <taxon>Nocardia</taxon>
    </lineage>
</organism>
<keyword evidence="1" id="KW-0472">Membrane</keyword>
<comment type="caution">
    <text evidence="2">The sequence shown here is derived from an EMBL/GenBank/DDBJ whole genome shotgun (WGS) entry which is preliminary data.</text>
</comment>
<dbReference type="Proteomes" id="UP000540412">
    <property type="component" value="Unassembled WGS sequence"/>
</dbReference>
<dbReference type="EMBL" id="JACHIT010000003">
    <property type="protein sequence ID" value="MBB5918963.1"/>
    <property type="molecule type" value="Genomic_DNA"/>
</dbReference>
<protein>
    <submittedName>
        <fullName evidence="2">Uncharacterized protein</fullName>
    </submittedName>
</protein>
<evidence type="ECO:0000313" key="3">
    <source>
        <dbReference type="Proteomes" id="UP000540412"/>
    </source>
</evidence>
<dbReference type="RefSeq" id="WP_040751698.1">
    <property type="nucleotide sequence ID" value="NZ_JACHIT010000003.1"/>
</dbReference>
<evidence type="ECO:0000313" key="2">
    <source>
        <dbReference type="EMBL" id="MBB5918963.1"/>
    </source>
</evidence>
<evidence type="ECO:0000256" key="1">
    <source>
        <dbReference type="SAM" id="Phobius"/>
    </source>
</evidence>
<feature type="transmembrane region" description="Helical" evidence="1">
    <location>
        <begin position="88"/>
        <end position="109"/>
    </location>
</feature>
<gene>
    <name evidence="2" type="ORF">BJY24_007896</name>
</gene>
<reference evidence="2 3" key="1">
    <citation type="submission" date="2020-08" db="EMBL/GenBank/DDBJ databases">
        <title>Sequencing the genomes of 1000 actinobacteria strains.</title>
        <authorList>
            <person name="Klenk H.-P."/>
        </authorList>
    </citation>
    <scope>NUCLEOTIDE SEQUENCE [LARGE SCALE GENOMIC DNA]</scope>
    <source>
        <strain evidence="2 3">DSM 43582</strain>
    </source>
</reference>
<keyword evidence="1" id="KW-0812">Transmembrane</keyword>